<dbReference type="RefSeq" id="WP_115981520.1">
    <property type="nucleotide sequence ID" value="NZ_JAVDQS010000001.1"/>
</dbReference>
<keyword evidence="2" id="KW-1185">Reference proteome</keyword>
<gene>
    <name evidence="1" type="ORF">J2781_000152</name>
</gene>
<organism evidence="1 2">
    <name type="scientific">Chryseobacterium geocarposphaerae</name>
    <dbReference type="NCBI Taxonomy" id="1416776"/>
    <lineage>
        <taxon>Bacteria</taxon>
        <taxon>Pseudomonadati</taxon>
        <taxon>Bacteroidota</taxon>
        <taxon>Flavobacteriia</taxon>
        <taxon>Flavobacteriales</taxon>
        <taxon>Weeksellaceae</taxon>
        <taxon>Chryseobacterium group</taxon>
        <taxon>Chryseobacterium</taxon>
    </lineage>
</organism>
<proteinExistence type="predicted"/>
<sequence>MEITELKIQNYVRYENEMYSLIEVFQHENEEYYVKIRNSKNCLCIPAKLIKPVKMDESWLLRFGFTKTYDSKHIIRFERRKESLKYDIDLHNTPTMTGLKLYGNHVNCRYVHQFQNLFCFLFGKEPV</sequence>
<reference evidence="1 2" key="1">
    <citation type="submission" date="2023-07" db="EMBL/GenBank/DDBJ databases">
        <title>Sorghum-associated microbial communities from plants grown in Nebraska, USA.</title>
        <authorList>
            <person name="Schachtman D."/>
        </authorList>
    </citation>
    <scope>NUCLEOTIDE SEQUENCE [LARGE SCALE GENOMIC DNA]</scope>
    <source>
        <strain evidence="1 2">DS1709</strain>
    </source>
</reference>
<dbReference type="Proteomes" id="UP001184853">
    <property type="component" value="Unassembled WGS sequence"/>
</dbReference>
<protein>
    <submittedName>
        <fullName evidence="1">Uncharacterized protein</fullName>
    </submittedName>
</protein>
<comment type="caution">
    <text evidence="1">The sequence shown here is derived from an EMBL/GenBank/DDBJ whole genome shotgun (WGS) entry which is preliminary data.</text>
</comment>
<name>A0ABU1L951_9FLAO</name>
<evidence type="ECO:0000313" key="2">
    <source>
        <dbReference type="Proteomes" id="UP001184853"/>
    </source>
</evidence>
<accession>A0ABU1L951</accession>
<evidence type="ECO:0000313" key="1">
    <source>
        <dbReference type="EMBL" id="MDR6403248.1"/>
    </source>
</evidence>
<dbReference type="EMBL" id="JAVDQS010000001">
    <property type="protein sequence ID" value="MDR6403248.1"/>
    <property type="molecule type" value="Genomic_DNA"/>
</dbReference>